<dbReference type="Pfam" id="PF04851">
    <property type="entry name" value="ResIII"/>
    <property type="match status" value="1"/>
</dbReference>
<keyword evidence="4" id="KW-0547">Nucleotide-binding</keyword>
<dbReference type="GO" id="GO:0016787">
    <property type="term" value="F:hydrolase activity"/>
    <property type="evidence" value="ECO:0007669"/>
    <property type="project" value="InterPro"/>
</dbReference>
<dbReference type="InterPro" id="IPR038718">
    <property type="entry name" value="SNF2-like_sf"/>
</dbReference>
<evidence type="ECO:0000256" key="1">
    <source>
        <dbReference type="ARBA" id="ARBA00023236"/>
    </source>
</evidence>
<dbReference type="Gene3D" id="3.40.50.300">
    <property type="entry name" value="P-loop containing nucleotide triphosphate hydrolases"/>
    <property type="match status" value="1"/>
</dbReference>
<organism evidence="4 5">
    <name type="scientific">Streptococcus ruminicola</name>
    <dbReference type="NCBI Taxonomy" id="2686210"/>
    <lineage>
        <taxon>Bacteria</taxon>
        <taxon>Bacillati</taxon>
        <taxon>Bacillota</taxon>
        <taxon>Bacilli</taxon>
        <taxon>Lactobacillales</taxon>
        <taxon>Streptococcaceae</taxon>
        <taxon>Streptococcus</taxon>
    </lineage>
</organism>
<dbReference type="PANTHER" id="PTHR41313">
    <property type="entry name" value="ADENINE-SPECIFIC METHYLTRANSFERASE"/>
    <property type="match status" value="1"/>
</dbReference>
<dbReference type="InterPro" id="IPR029063">
    <property type="entry name" value="SAM-dependent_MTases_sf"/>
</dbReference>
<protein>
    <submittedName>
        <fullName evidence="4">Helicase</fullName>
    </submittedName>
</protein>
<dbReference type="PANTHER" id="PTHR41313:SF1">
    <property type="entry name" value="DNA METHYLASE ADENINE-SPECIFIC DOMAIN-CONTAINING PROTEIN"/>
    <property type="match status" value="1"/>
</dbReference>
<dbReference type="InterPro" id="IPR027417">
    <property type="entry name" value="P-loop_NTPase"/>
</dbReference>
<keyword evidence="1" id="KW-0227">DNA damage</keyword>
<keyword evidence="4" id="KW-0378">Hydrolase</keyword>
<gene>
    <name evidence="4" type="ORF">GPZ88_09990</name>
</gene>
<dbReference type="SMART" id="SM00487">
    <property type="entry name" value="DEXDc"/>
    <property type="match status" value="1"/>
</dbReference>
<evidence type="ECO:0000256" key="2">
    <source>
        <dbReference type="SAM" id="Coils"/>
    </source>
</evidence>
<dbReference type="SUPFAM" id="SSF52540">
    <property type="entry name" value="P-loop containing nucleoside triphosphate hydrolases"/>
    <property type="match status" value="2"/>
</dbReference>
<dbReference type="Pfam" id="PF00176">
    <property type="entry name" value="SNF2-rel_dom"/>
    <property type="match status" value="1"/>
</dbReference>
<evidence type="ECO:0000259" key="3">
    <source>
        <dbReference type="PROSITE" id="PS51194"/>
    </source>
</evidence>
<dbReference type="InterPro" id="IPR001650">
    <property type="entry name" value="Helicase_C-like"/>
</dbReference>
<dbReference type="GO" id="GO:0005524">
    <property type="term" value="F:ATP binding"/>
    <property type="evidence" value="ECO:0007669"/>
    <property type="project" value="InterPro"/>
</dbReference>
<dbReference type="KEGG" id="srum:GPZ88_09990"/>
<evidence type="ECO:0000313" key="4">
    <source>
        <dbReference type="EMBL" id="QIM47398.1"/>
    </source>
</evidence>
<dbReference type="PROSITE" id="PS51194">
    <property type="entry name" value="HELICASE_CTER"/>
    <property type="match status" value="1"/>
</dbReference>
<dbReference type="InterPro" id="IPR052933">
    <property type="entry name" value="DNA_Protect_Modify"/>
</dbReference>
<dbReference type="GO" id="GO:0003677">
    <property type="term" value="F:DNA binding"/>
    <property type="evidence" value="ECO:0007669"/>
    <property type="project" value="InterPro"/>
</dbReference>
<name>A0A6G8I2W2_9STRE</name>
<dbReference type="SMART" id="SM00490">
    <property type="entry name" value="HELICc"/>
    <property type="match status" value="1"/>
</dbReference>
<geneLocation type="plasmid" evidence="5">
    <name>p_cnu_g2</name>
</geneLocation>
<dbReference type="Proteomes" id="UP000503166">
    <property type="component" value="Plasmid p_CNU_G2"/>
</dbReference>
<keyword evidence="1" id="KW-0742">SOS response</keyword>
<evidence type="ECO:0000313" key="5">
    <source>
        <dbReference type="Proteomes" id="UP000503166"/>
    </source>
</evidence>
<keyword evidence="2" id="KW-0175">Coiled coil</keyword>
<dbReference type="InterPro" id="IPR000330">
    <property type="entry name" value="SNF2_N"/>
</dbReference>
<dbReference type="Pfam" id="PF00271">
    <property type="entry name" value="Helicase_C"/>
    <property type="match status" value="1"/>
</dbReference>
<reference evidence="4 5" key="1">
    <citation type="submission" date="2019-12" db="EMBL/GenBank/DDBJ databases">
        <title>Complete genome sequence of Streptococcus sp. CNU G2 isolated frome Bos taurus coreanae.</title>
        <authorList>
            <person name="Park S.Y."/>
            <person name="Kim J.H."/>
            <person name="Seo S.W."/>
        </authorList>
    </citation>
    <scope>NUCLEOTIDE SEQUENCE [LARGE SCALE GENOMIC DNA]</scope>
    <source>
        <strain evidence="4 5">CNU G2</strain>
        <plasmid evidence="5">p_cnu_g2</plasmid>
    </source>
</reference>
<sequence>MENVRNFKISKDITFPRTNVEKIAANLEAISLVKKLEHSGKQATKAEQAILARYVGWGGISNDFFTLSRYETERKQLQALVSKDEYKSLEASSLTAYYTDPMIASEMWQTLLNNGFKGGNILDPAMGTGIFFATMPEEIRANSTLFGIELDTITGAIAKQLFPEANIKIQGFETIEFHGTPFDLVITNVPFSDIRIYDKKYGDKSYLIHDYFIRKSFDVIQNKGIVSVITSTGTVDKRQSILSEIQELSAFLGGVRLPNNAFKKIAGTDVTTDILYFQKDLDHICMSDDKIYSPAVRSTLDNEGRIFINPYFLKEKDIRNSQVLGDYAIKHFNGATLTLAPEKNTSLQLQLHNALNNVSPLSKFESNRQEIVIADNDLSKSEILNGLKIRLNEYACDDLGNIYYRDSNGIQQSTRSAEITFYQNSNKKIVNWEKDEKAVNEFRDSYHKNPNIVTDKYISDTPVIKGDKKGLYKGTIFYEKELRKSEKERICGMIAIKNVYQKIIDIQSTSLFSNDEFEQLLKLLNKTYDSFVEKYGYINSRVNSSLFERDDRYPLIASLEEEVLDENDSTKIVYKKSEAFTKPLIRPKKTYKKVSTAIEALNISLSEKGDVDLNFMLSIYPCSEEQLVEELDDKIMVNINKYYLTNVVAYSVKEAVLSGDVLTKKKMVEKLLEKGDTAADWKKYLKNLDQVLPEPILISEINYNLGSVWIPENVIGMFVYQTFGGENDVQLDSILANQVISTTPLGRTLKGDFVRKIRYRATNLRLGLNSGRYSEGHEILLYLLNSDKPNIMKNIGTSEKPKRVIDEVETANLREAERKIENLFKNFVEEHDDVKRAIENAYNNKFNSYVPRKYNGEHLVIDGLIKTAKLRTHQLNAVQRIIEDKRALLAHEVGTGKTLTMISAGFKMKDLGLIHKPLYVVPSSLTAQFGQEIMRFYPTRKVFVTTERDFEKSRRKLFISRVVSHDYDAIVIGHSQFEKIKVSQKEQCNFIQDKIAKLEEIIEYAKKNNDRITFKKAQSMEIHLQKRLEKLTSNLNKRSDNFIDFKSLGIDMLFVDEAHKFKNIHPVTRLGNVVGISSTTAQKNIDMEMKIRSIQQEHNGTNVVFATGTPVSNSISEMYTMMNYIQPDILNKLEIGNFDAWVGAFGIIENSLELSPTGKYVSRKRFSKFTNLPELLKIYKITADIQMTKSLQLPVPVEKRIAIKSEMTSAQKEYLQELVERSENVKSGTVNPSEDNMLKITGEARKLAIDMRLLDDTIYSSKDSNKLQQVVENVVKIYKDEESNRGTQMIFSDIGTPSKKGFNLYQELKRLLVFGGISKNEIAFIHDAKNKKARLQLQRKVNAGEIRILIASTEKGGTGLNVQRRMKAVHHLDVPWKPSDFIQRNGRLIRQGNIYENVLVYYYITTGSFDNYLWQIQENKLKFITQIMTDKAPIRIADDIDEQTLTASEFKAIATGNPYIKLKIETDNEVQLLKKQKSAWISNYSISKRKFETAKERLLLSRNRLKRLKEDIKLSQQTQKKTSENKFSMFFPESGQLYTDKELAGNQLHYEMQNNVAVPQTMRTLAIYRGFKLRMTSLTSQYVSNKIIQLKIVGANQYSVDVDFSSPKITIRKINQVLDNLLTQAKKIEKSIMIDQITVNRGVTSANFPQQDRLNYFLAKQKVISPLVENSADISEIEEALQKFESENYFTDDNTADANSYTDEELVKVELKKETKFIKKDIFQFLDEVDKLLIDFENFSCNKIVKPNNIITIFESV</sequence>
<keyword evidence="4" id="KW-0347">Helicase</keyword>
<dbReference type="EMBL" id="CP046920">
    <property type="protein sequence ID" value="QIM47398.1"/>
    <property type="molecule type" value="Genomic_DNA"/>
</dbReference>
<keyword evidence="4" id="KW-0067">ATP-binding</keyword>
<dbReference type="InterPro" id="IPR014001">
    <property type="entry name" value="Helicase_ATP-bd"/>
</dbReference>
<keyword evidence="4" id="KW-0614">Plasmid</keyword>
<dbReference type="Gene3D" id="3.40.50.10810">
    <property type="entry name" value="Tandem AAA-ATPase domain"/>
    <property type="match status" value="2"/>
</dbReference>
<dbReference type="SUPFAM" id="SSF53335">
    <property type="entry name" value="S-adenosyl-L-methionine-dependent methyltransferases"/>
    <property type="match status" value="1"/>
</dbReference>
<dbReference type="GO" id="GO:0004386">
    <property type="term" value="F:helicase activity"/>
    <property type="evidence" value="ECO:0007669"/>
    <property type="project" value="UniProtKB-KW"/>
</dbReference>
<proteinExistence type="predicted"/>
<dbReference type="GO" id="GO:0009432">
    <property type="term" value="P:SOS response"/>
    <property type="evidence" value="ECO:0007669"/>
    <property type="project" value="UniProtKB-KW"/>
</dbReference>
<feature type="coiled-coil region" evidence="2">
    <location>
        <begin position="1491"/>
        <end position="1525"/>
    </location>
</feature>
<dbReference type="InterPro" id="IPR006935">
    <property type="entry name" value="Helicase/UvrB_N"/>
</dbReference>
<dbReference type="Gene3D" id="3.40.50.150">
    <property type="entry name" value="Vaccinia Virus protein VP39"/>
    <property type="match status" value="1"/>
</dbReference>
<accession>A0A6G8I2W2</accession>
<feature type="domain" description="Helicase C-terminal" evidence="3">
    <location>
        <begin position="1269"/>
        <end position="1448"/>
    </location>
</feature>
<dbReference type="RefSeq" id="WP_157328593.1">
    <property type="nucleotide sequence ID" value="NZ_CP046920.1"/>
</dbReference>